<dbReference type="GO" id="GO:0046872">
    <property type="term" value="F:metal ion binding"/>
    <property type="evidence" value="ECO:0007669"/>
    <property type="project" value="UniProtKB-KW"/>
</dbReference>
<dbReference type="PANTHER" id="PTHR34448">
    <property type="entry name" value="AMINOPEPTIDASE"/>
    <property type="match status" value="1"/>
</dbReference>
<dbReference type="AlphaFoldDB" id="A0A1G6LXF9"/>
<comment type="cofactor">
    <cofactor evidence="1">
        <name>Co(2+)</name>
        <dbReference type="ChEBI" id="CHEBI:48828"/>
    </cofactor>
</comment>
<evidence type="ECO:0000256" key="6">
    <source>
        <dbReference type="ARBA" id="ARBA00022670"/>
    </source>
</evidence>
<dbReference type="InterPro" id="IPR035097">
    <property type="entry name" value="M29_N-terminal"/>
</dbReference>
<dbReference type="SUPFAM" id="SSF144052">
    <property type="entry name" value="Thermophilic metalloprotease-like"/>
    <property type="match status" value="1"/>
</dbReference>
<protein>
    <submittedName>
        <fullName evidence="10">Aminopeptidase</fullName>
    </submittedName>
</protein>
<evidence type="ECO:0000313" key="10">
    <source>
        <dbReference type="EMBL" id="SDC47879.1"/>
    </source>
</evidence>
<reference evidence="11" key="1">
    <citation type="submission" date="2016-10" db="EMBL/GenBank/DDBJ databases">
        <authorList>
            <person name="Varghese N."/>
            <person name="Submissions S."/>
        </authorList>
    </citation>
    <scope>NUCLEOTIDE SEQUENCE [LARGE SCALE GENOMIC DNA]</scope>
    <source>
        <strain evidence="11">DSM 22619</strain>
    </source>
</reference>
<dbReference type="GO" id="GO:0004177">
    <property type="term" value="F:aminopeptidase activity"/>
    <property type="evidence" value="ECO:0007669"/>
    <property type="project" value="UniProtKB-KW"/>
</dbReference>
<dbReference type="GO" id="GO:0006508">
    <property type="term" value="P:proteolysis"/>
    <property type="evidence" value="ECO:0007669"/>
    <property type="project" value="UniProtKB-KW"/>
</dbReference>
<dbReference type="EMBL" id="FMZL01000017">
    <property type="protein sequence ID" value="SDC47879.1"/>
    <property type="molecule type" value="Genomic_DNA"/>
</dbReference>
<accession>A0A1G6LXF9</accession>
<comment type="cofactor">
    <cofactor evidence="3">
        <name>Zn(2+)</name>
        <dbReference type="ChEBI" id="CHEBI:29105"/>
    </cofactor>
</comment>
<evidence type="ECO:0000256" key="5">
    <source>
        <dbReference type="ARBA" id="ARBA00022438"/>
    </source>
</evidence>
<evidence type="ECO:0000256" key="3">
    <source>
        <dbReference type="ARBA" id="ARBA00001947"/>
    </source>
</evidence>
<dbReference type="Pfam" id="PF02073">
    <property type="entry name" value="Peptidase_M29"/>
    <property type="match status" value="1"/>
</dbReference>
<dbReference type="RefSeq" id="WP_090847048.1">
    <property type="nucleotide sequence ID" value="NZ_FMZL01000017.1"/>
</dbReference>
<comment type="cofactor">
    <cofactor evidence="2">
        <name>Mg(2+)</name>
        <dbReference type="ChEBI" id="CHEBI:18420"/>
    </cofactor>
</comment>
<comment type="similarity">
    <text evidence="4">Belongs to the peptidase M29 family.</text>
</comment>
<evidence type="ECO:0000256" key="7">
    <source>
        <dbReference type="ARBA" id="ARBA00022723"/>
    </source>
</evidence>
<dbReference type="GO" id="GO:0008237">
    <property type="term" value="F:metallopeptidase activity"/>
    <property type="evidence" value="ECO:0007669"/>
    <property type="project" value="UniProtKB-KW"/>
</dbReference>
<evidence type="ECO:0000256" key="2">
    <source>
        <dbReference type="ARBA" id="ARBA00001946"/>
    </source>
</evidence>
<dbReference type="Gene3D" id="3.40.1830.10">
    <property type="entry name" value="Thermophilic metalloprotease (M29)"/>
    <property type="match status" value="1"/>
</dbReference>
<evidence type="ECO:0000256" key="4">
    <source>
        <dbReference type="ARBA" id="ARBA00008236"/>
    </source>
</evidence>
<dbReference type="InterPro" id="IPR052170">
    <property type="entry name" value="M29_Exopeptidase"/>
</dbReference>
<keyword evidence="7" id="KW-0479">Metal-binding</keyword>
<sequence length="423" mass="46553">MTREECTLAIEGLSDQIDKYAELLVRKGLCVREGQEVVVQAPVECADFARRVVRLAYREGAGHVTVIWSDDAMARLEYENVPLGRFKHTPTWKVEQLNSLAEAGACFLFIEGSDPSALDGIDPAKPAAAAHARNTECLSFRNGMDFGKNVWCIAGAPVEAWAQKVFPDCAPYEAVYRLWLAILKVARADGLDPQLDWETHNATFEKNKGFLNDMAFDHLHYTSKNGTDLTIGLNAKGIWEGGAGRTVDGTVFFPNIPTEEVFTTPDRTRVDGIVYSAMPLVHAGQIVDDFWLRFEGGKVVEYDAARGREVLRHIIETDENAAYLGECALISKRTPIRQSGLLFFDTLYDENASCHLALGTGFPECLEGGLDMDKDALLANGVNQSATHVDFMIGSDDLNITGVKSSGEEVSVFCNGAWAWESE</sequence>
<dbReference type="Proteomes" id="UP000198528">
    <property type="component" value="Unassembled WGS sequence"/>
</dbReference>
<evidence type="ECO:0000256" key="9">
    <source>
        <dbReference type="ARBA" id="ARBA00023049"/>
    </source>
</evidence>
<dbReference type="InterPro" id="IPR000787">
    <property type="entry name" value="Peptidase_M29"/>
</dbReference>
<proteinExistence type="inferred from homology"/>
<organism evidence="10 11">
    <name type="scientific">Parafannyhessea umbonata</name>
    <dbReference type="NCBI Taxonomy" id="604330"/>
    <lineage>
        <taxon>Bacteria</taxon>
        <taxon>Bacillati</taxon>
        <taxon>Actinomycetota</taxon>
        <taxon>Coriobacteriia</taxon>
        <taxon>Coriobacteriales</taxon>
        <taxon>Atopobiaceae</taxon>
        <taxon>Parafannyhessea</taxon>
    </lineage>
</organism>
<keyword evidence="8" id="KW-0378">Hydrolase</keyword>
<evidence type="ECO:0000313" key="11">
    <source>
        <dbReference type="Proteomes" id="UP000198528"/>
    </source>
</evidence>
<gene>
    <name evidence="10" type="ORF">SAMN04487824_11718</name>
</gene>
<dbReference type="PRINTS" id="PR00919">
    <property type="entry name" value="THERMOPTASE"/>
</dbReference>
<keyword evidence="9" id="KW-0482">Metalloprotease</keyword>
<keyword evidence="6" id="KW-0645">Protease</keyword>
<keyword evidence="11" id="KW-1185">Reference proteome</keyword>
<keyword evidence="5 10" id="KW-0031">Aminopeptidase</keyword>
<dbReference type="PANTHER" id="PTHR34448:SF3">
    <property type="entry name" value="AMINOPEPTIDASE AMPS"/>
    <property type="match status" value="1"/>
</dbReference>
<evidence type="ECO:0000256" key="1">
    <source>
        <dbReference type="ARBA" id="ARBA00001941"/>
    </source>
</evidence>
<evidence type="ECO:0000256" key="8">
    <source>
        <dbReference type="ARBA" id="ARBA00022801"/>
    </source>
</evidence>
<name>A0A1G6LXF9_9ACTN</name>